<dbReference type="AlphaFoldDB" id="A0A4U5PI24"/>
<gene>
    <name evidence="1" type="ORF">L596_010268</name>
</gene>
<reference evidence="1 2" key="1">
    <citation type="journal article" date="2015" name="Genome Biol.">
        <title>Comparative genomics of Steinernema reveals deeply conserved gene regulatory networks.</title>
        <authorList>
            <person name="Dillman A.R."/>
            <person name="Macchietto M."/>
            <person name="Porter C.F."/>
            <person name="Rogers A."/>
            <person name="Williams B."/>
            <person name="Antoshechkin I."/>
            <person name="Lee M.M."/>
            <person name="Goodwin Z."/>
            <person name="Lu X."/>
            <person name="Lewis E.E."/>
            <person name="Goodrich-Blair H."/>
            <person name="Stock S.P."/>
            <person name="Adams B.J."/>
            <person name="Sternberg P.W."/>
            <person name="Mortazavi A."/>
        </authorList>
    </citation>
    <scope>NUCLEOTIDE SEQUENCE [LARGE SCALE GENOMIC DNA]</scope>
    <source>
        <strain evidence="1 2">ALL</strain>
    </source>
</reference>
<organism evidence="1 2">
    <name type="scientific">Steinernema carpocapsae</name>
    <name type="common">Entomopathogenic nematode</name>
    <dbReference type="NCBI Taxonomy" id="34508"/>
    <lineage>
        <taxon>Eukaryota</taxon>
        <taxon>Metazoa</taxon>
        <taxon>Ecdysozoa</taxon>
        <taxon>Nematoda</taxon>
        <taxon>Chromadorea</taxon>
        <taxon>Rhabditida</taxon>
        <taxon>Tylenchina</taxon>
        <taxon>Panagrolaimomorpha</taxon>
        <taxon>Strongyloidoidea</taxon>
        <taxon>Steinernematidae</taxon>
        <taxon>Steinernema</taxon>
    </lineage>
</organism>
<protein>
    <submittedName>
        <fullName evidence="1">Uncharacterized protein</fullName>
    </submittedName>
</protein>
<accession>A0A4U5PI24</accession>
<evidence type="ECO:0000313" key="1">
    <source>
        <dbReference type="EMBL" id="TKR96218.1"/>
    </source>
</evidence>
<dbReference type="Proteomes" id="UP000298663">
    <property type="component" value="Unassembled WGS sequence"/>
</dbReference>
<reference evidence="1 2" key="2">
    <citation type="journal article" date="2019" name="G3 (Bethesda)">
        <title>Hybrid Assembly of the Genome of the Entomopathogenic Nematode Steinernema carpocapsae Identifies the X-Chromosome.</title>
        <authorList>
            <person name="Serra L."/>
            <person name="Macchietto M."/>
            <person name="Macias-Munoz A."/>
            <person name="McGill C.J."/>
            <person name="Rodriguez I.M."/>
            <person name="Rodriguez B."/>
            <person name="Murad R."/>
            <person name="Mortazavi A."/>
        </authorList>
    </citation>
    <scope>NUCLEOTIDE SEQUENCE [LARGE SCALE GENOMIC DNA]</scope>
    <source>
        <strain evidence="1 2">ALL</strain>
    </source>
</reference>
<name>A0A4U5PI24_STECR</name>
<evidence type="ECO:0000313" key="2">
    <source>
        <dbReference type="Proteomes" id="UP000298663"/>
    </source>
</evidence>
<sequence length="99" mass="11099">MNSKLLTRGNLFSSDVKRSNRNTINRLTDDEAFPKLPKAKRVPANRRRVAHVAAKARRKIIWNRDLTSLNALPGKWPSPHANAISDLKRSVAVQPSGFS</sequence>
<dbReference type="EMBL" id="AZBU02000002">
    <property type="protein sequence ID" value="TKR96218.1"/>
    <property type="molecule type" value="Genomic_DNA"/>
</dbReference>
<proteinExistence type="predicted"/>
<keyword evidence="2" id="KW-1185">Reference proteome</keyword>
<comment type="caution">
    <text evidence="1">The sequence shown here is derived from an EMBL/GenBank/DDBJ whole genome shotgun (WGS) entry which is preliminary data.</text>
</comment>